<protein>
    <submittedName>
        <fullName evidence="6">DNA-binding transcriptional regulator, LysR family</fullName>
    </submittedName>
</protein>
<keyword evidence="4" id="KW-0804">Transcription</keyword>
<proteinExistence type="inferred from homology"/>
<dbReference type="SUPFAM" id="SSF46785">
    <property type="entry name" value="Winged helix' DNA-binding domain"/>
    <property type="match status" value="1"/>
</dbReference>
<dbReference type="GO" id="GO:0003677">
    <property type="term" value="F:DNA binding"/>
    <property type="evidence" value="ECO:0007669"/>
    <property type="project" value="UniProtKB-KW"/>
</dbReference>
<dbReference type="CDD" id="cd08423">
    <property type="entry name" value="PBP2_LTTR_like_6"/>
    <property type="match status" value="1"/>
</dbReference>
<dbReference type="Pfam" id="PF00126">
    <property type="entry name" value="HTH_1"/>
    <property type="match status" value="1"/>
</dbReference>
<reference evidence="6 7" key="1">
    <citation type="submission" date="2017-03" db="EMBL/GenBank/DDBJ databases">
        <authorList>
            <person name="Afonso C.L."/>
            <person name="Miller P.J."/>
            <person name="Scott M.A."/>
            <person name="Spackman E."/>
            <person name="Goraichik I."/>
            <person name="Dimitrov K.M."/>
            <person name="Suarez D.L."/>
            <person name="Swayne D.E."/>
        </authorList>
    </citation>
    <scope>NUCLEOTIDE SEQUENCE [LARGE SCALE GENOMIC DNA]</scope>
    <source>
        <strain evidence="7">6(3)</strain>
    </source>
</reference>
<dbReference type="PANTHER" id="PTHR30346">
    <property type="entry name" value="TRANSCRIPTIONAL DUAL REGULATOR HCAR-RELATED"/>
    <property type="match status" value="1"/>
</dbReference>
<accession>A0A2H1I1D5</accession>
<dbReference type="InterPro" id="IPR000847">
    <property type="entry name" value="LysR_HTH_N"/>
</dbReference>
<dbReference type="Proteomes" id="UP000234327">
    <property type="component" value="Unassembled WGS sequence"/>
</dbReference>
<dbReference type="EMBL" id="FXYZ01000002">
    <property type="protein sequence ID" value="SMX68983.1"/>
    <property type="molecule type" value="Genomic_DNA"/>
</dbReference>
<evidence type="ECO:0000256" key="2">
    <source>
        <dbReference type="ARBA" id="ARBA00023015"/>
    </source>
</evidence>
<name>A0A2H1I1D5_BREAU</name>
<keyword evidence="3 6" id="KW-0238">DNA-binding</keyword>
<evidence type="ECO:0000313" key="7">
    <source>
        <dbReference type="Proteomes" id="UP000234327"/>
    </source>
</evidence>
<dbReference type="InterPro" id="IPR005119">
    <property type="entry name" value="LysR_subst-bd"/>
</dbReference>
<dbReference type="InterPro" id="IPR036388">
    <property type="entry name" value="WH-like_DNA-bd_sf"/>
</dbReference>
<dbReference type="SUPFAM" id="SSF53850">
    <property type="entry name" value="Periplasmic binding protein-like II"/>
    <property type="match status" value="1"/>
</dbReference>
<dbReference type="Gene3D" id="3.40.190.10">
    <property type="entry name" value="Periplasmic binding protein-like II"/>
    <property type="match status" value="2"/>
</dbReference>
<evidence type="ECO:0000256" key="4">
    <source>
        <dbReference type="ARBA" id="ARBA00023163"/>
    </source>
</evidence>
<dbReference type="Pfam" id="PF03466">
    <property type="entry name" value="LysR_substrate"/>
    <property type="match status" value="1"/>
</dbReference>
<evidence type="ECO:0000256" key="1">
    <source>
        <dbReference type="ARBA" id="ARBA00009437"/>
    </source>
</evidence>
<dbReference type="InterPro" id="IPR036390">
    <property type="entry name" value="WH_DNA-bd_sf"/>
</dbReference>
<dbReference type="AlphaFoldDB" id="A0A2H1I1D5"/>
<evidence type="ECO:0000256" key="3">
    <source>
        <dbReference type="ARBA" id="ARBA00023125"/>
    </source>
</evidence>
<sequence>MLLLLLLLLLKASVRRKTCEEKRIFFHSIVQQYCMIDQRLQVLRVLAEVGTLTEAAHRLGYTPSAVSHQLRSLSKDLGLTILEQRGRGLVLTRVGQLLLERTQELFTRWEEIRGELAEADAGSPMRHRRLRLCGFSTAAATLLPPTAEKVNELFPDSQVTIIEAEPEECFELLVTEQADIAVVVATDPLPPRSDVRFEQNALVSDRLDLLVHSDHRLATRSAVSLSEAAEESWILDRPGSPYYRLVRTACAAAGFFPENAHQSREWETGAALVSAGLGVALIPRLARLPEGYDVARVPLRGDPVPSRKILTGVRSGSAGQPIIAAALEILHEVAASVAQRGV</sequence>
<feature type="domain" description="HTH lysR-type" evidence="5">
    <location>
        <begin position="40"/>
        <end position="92"/>
    </location>
</feature>
<dbReference type="PANTHER" id="PTHR30346:SF29">
    <property type="entry name" value="LYSR SUBSTRATE-BINDING"/>
    <property type="match status" value="1"/>
</dbReference>
<dbReference type="GO" id="GO:0003700">
    <property type="term" value="F:DNA-binding transcription factor activity"/>
    <property type="evidence" value="ECO:0007669"/>
    <property type="project" value="InterPro"/>
</dbReference>
<evidence type="ECO:0000259" key="5">
    <source>
        <dbReference type="PROSITE" id="PS50931"/>
    </source>
</evidence>
<gene>
    <name evidence="6" type="ORF">BAURA63_00773</name>
</gene>
<dbReference type="GO" id="GO:0032993">
    <property type="term" value="C:protein-DNA complex"/>
    <property type="evidence" value="ECO:0007669"/>
    <property type="project" value="TreeGrafter"/>
</dbReference>
<dbReference type="PROSITE" id="PS50931">
    <property type="entry name" value="HTH_LYSR"/>
    <property type="match status" value="1"/>
</dbReference>
<keyword evidence="2" id="KW-0805">Transcription regulation</keyword>
<dbReference type="Gene3D" id="1.10.10.10">
    <property type="entry name" value="Winged helix-like DNA-binding domain superfamily/Winged helix DNA-binding domain"/>
    <property type="match status" value="1"/>
</dbReference>
<comment type="similarity">
    <text evidence="1">Belongs to the LysR transcriptional regulatory family.</text>
</comment>
<organism evidence="6 7">
    <name type="scientific">Brevibacterium aurantiacum</name>
    <dbReference type="NCBI Taxonomy" id="273384"/>
    <lineage>
        <taxon>Bacteria</taxon>
        <taxon>Bacillati</taxon>
        <taxon>Actinomycetota</taxon>
        <taxon>Actinomycetes</taxon>
        <taxon>Micrococcales</taxon>
        <taxon>Brevibacteriaceae</taxon>
        <taxon>Brevibacterium</taxon>
    </lineage>
</organism>
<evidence type="ECO:0000313" key="6">
    <source>
        <dbReference type="EMBL" id="SMX68983.1"/>
    </source>
</evidence>